<dbReference type="Proteomes" id="UP000282323">
    <property type="component" value="Unassembled WGS sequence"/>
</dbReference>
<protein>
    <submittedName>
        <fullName evidence="2">Cell surface protein</fullName>
    </submittedName>
</protein>
<sequence length="75" mass="8292">MPKVEITIPEHLEMQIAQMVERGEFVNREEAIEDLLSTGIKAYKTSGPMDEEDSGAGGTGLEDDGMMGHDDEYVF</sequence>
<dbReference type="InterPro" id="IPR010985">
    <property type="entry name" value="Ribbon_hlx_hlx"/>
</dbReference>
<keyword evidence="3" id="KW-1185">Reference proteome</keyword>
<evidence type="ECO:0000313" key="2">
    <source>
        <dbReference type="EMBL" id="RQG97027.1"/>
    </source>
</evidence>
<comment type="caution">
    <text evidence="2">The sequence shown here is derived from an EMBL/GenBank/DDBJ whole genome shotgun (WGS) entry which is preliminary data.</text>
</comment>
<dbReference type="OrthoDB" id="303497at2157"/>
<feature type="region of interest" description="Disordered" evidence="1">
    <location>
        <begin position="43"/>
        <end position="75"/>
    </location>
</feature>
<evidence type="ECO:0000313" key="3">
    <source>
        <dbReference type="Proteomes" id="UP000282323"/>
    </source>
</evidence>
<reference evidence="2 3" key="1">
    <citation type="submission" date="2018-10" db="EMBL/GenBank/DDBJ databases">
        <title>Natrarchaeobius chitinivorans gen. nov., sp. nov., and Natrarchaeobius haloalkaliphilus sp. nov., alkaliphilic, chitin-utilizing haloarchaea from hypersaline alkaline lakes.</title>
        <authorList>
            <person name="Sorokin D.Y."/>
            <person name="Elcheninov A.G."/>
            <person name="Kostrikina N.A."/>
            <person name="Bale N.J."/>
            <person name="Sinninghe Damste J.S."/>
            <person name="Khijniak T.V."/>
            <person name="Kublanov I.V."/>
            <person name="Toshchakov S.V."/>
        </authorList>
    </citation>
    <scope>NUCLEOTIDE SEQUENCE [LARGE SCALE GENOMIC DNA]</scope>
    <source>
        <strain evidence="2 3">AArcht4T</strain>
    </source>
</reference>
<dbReference type="GO" id="GO:0006355">
    <property type="term" value="P:regulation of DNA-templated transcription"/>
    <property type="evidence" value="ECO:0007669"/>
    <property type="project" value="InterPro"/>
</dbReference>
<accession>A0A3N6M4S6</accession>
<gene>
    <name evidence="2" type="ORF">EA473_02805</name>
</gene>
<proteinExistence type="predicted"/>
<organism evidence="2 3">
    <name type="scientific">Natrarchaeobius chitinivorans</name>
    <dbReference type="NCBI Taxonomy" id="1679083"/>
    <lineage>
        <taxon>Archaea</taxon>
        <taxon>Methanobacteriati</taxon>
        <taxon>Methanobacteriota</taxon>
        <taxon>Stenosarchaea group</taxon>
        <taxon>Halobacteria</taxon>
        <taxon>Halobacteriales</taxon>
        <taxon>Natrialbaceae</taxon>
        <taxon>Natrarchaeobius</taxon>
    </lineage>
</organism>
<dbReference type="SUPFAM" id="SSF47598">
    <property type="entry name" value="Ribbon-helix-helix"/>
    <property type="match status" value="1"/>
</dbReference>
<name>A0A3N6M4S6_NATCH</name>
<dbReference type="AlphaFoldDB" id="A0A3N6M4S6"/>
<dbReference type="EMBL" id="REGA01000002">
    <property type="protein sequence ID" value="RQG97027.1"/>
    <property type="molecule type" value="Genomic_DNA"/>
</dbReference>
<dbReference type="RefSeq" id="WP_124194147.1">
    <property type="nucleotide sequence ID" value="NZ_REGA01000002.1"/>
</dbReference>
<dbReference type="CDD" id="cd22231">
    <property type="entry name" value="RHH_NikR_HicB-like"/>
    <property type="match status" value="1"/>
</dbReference>
<dbReference type="InterPro" id="IPR055544">
    <property type="entry name" value="DUF7120"/>
</dbReference>
<dbReference type="Pfam" id="PF23434">
    <property type="entry name" value="DUF7120"/>
    <property type="match status" value="1"/>
</dbReference>
<feature type="compositionally biased region" description="Basic and acidic residues" evidence="1">
    <location>
        <begin position="66"/>
        <end position="75"/>
    </location>
</feature>
<evidence type="ECO:0000256" key="1">
    <source>
        <dbReference type="SAM" id="MobiDB-lite"/>
    </source>
</evidence>